<dbReference type="EMBL" id="ACBW01000201">
    <property type="protein sequence ID" value="EEF77654.1"/>
    <property type="molecule type" value="Genomic_DNA"/>
</dbReference>
<sequence length="41" mass="4941">MHIKKRHYAYSFSFLYIYLSILNLQARNESITQTNSLLKAY</sequence>
<name>S0FBJ8_9BACT</name>
<keyword evidence="1" id="KW-1133">Transmembrane helix</keyword>
<dbReference type="HOGENOM" id="CLU_3265543_0_0_10"/>
<keyword evidence="1" id="KW-0472">Membrane</keyword>
<dbReference type="STRING" id="547042.BACCOPRO_03176"/>
<organism evidence="2 3">
    <name type="scientific">Phocaeicola coprophilus DSM 18228 = JCM 13818</name>
    <dbReference type="NCBI Taxonomy" id="547042"/>
    <lineage>
        <taxon>Bacteria</taxon>
        <taxon>Pseudomonadati</taxon>
        <taxon>Bacteroidota</taxon>
        <taxon>Bacteroidia</taxon>
        <taxon>Bacteroidales</taxon>
        <taxon>Bacteroidaceae</taxon>
        <taxon>Phocaeicola</taxon>
    </lineage>
</organism>
<keyword evidence="1" id="KW-0812">Transmembrane</keyword>
<evidence type="ECO:0000313" key="3">
    <source>
        <dbReference type="Proteomes" id="UP000014073"/>
    </source>
</evidence>
<dbReference type="AlphaFoldDB" id="S0FBJ8"/>
<comment type="caution">
    <text evidence="2">The sequence shown here is derived from an EMBL/GenBank/DDBJ whole genome shotgun (WGS) entry which is preliminary data.</text>
</comment>
<proteinExistence type="predicted"/>
<reference evidence="2 3" key="1">
    <citation type="submission" date="2008-12" db="EMBL/GenBank/DDBJ databases">
        <authorList>
            <person name="Fulton L."/>
            <person name="Clifton S."/>
            <person name="Fulton B."/>
            <person name="Xu J."/>
            <person name="Minx P."/>
            <person name="Pepin K.H."/>
            <person name="Johnson M."/>
            <person name="Bhonagiri V."/>
            <person name="Nash W.E."/>
            <person name="Mardis E.R."/>
            <person name="Wilson R.K."/>
        </authorList>
    </citation>
    <scope>NUCLEOTIDE SEQUENCE [LARGE SCALE GENOMIC DNA]</scope>
    <source>
        <strain evidence="2 3">DSM 18228</strain>
    </source>
</reference>
<evidence type="ECO:0000256" key="1">
    <source>
        <dbReference type="SAM" id="Phobius"/>
    </source>
</evidence>
<accession>S0FBJ8</accession>
<evidence type="ECO:0000313" key="2">
    <source>
        <dbReference type="EMBL" id="EEF77654.1"/>
    </source>
</evidence>
<gene>
    <name evidence="2" type="ORF">BACCOPRO_03176</name>
</gene>
<keyword evidence="3" id="KW-1185">Reference proteome</keyword>
<feature type="transmembrane region" description="Helical" evidence="1">
    <location>
        <begin position="7"/>
        <end position="26"/>
    </location>
</feature>
<dbReference type="Proteomes" id="UP000014073">
    <property type="component" value="Unassembled WGS sequence"/>
</dbReference>
<protein>
    <submittedName>
        <fullName evidence="2">Uncharacterized protein</fullName>
    </submittedName>
</protein>